<dbReference type="InterPro" id="IPR011711">
    <property type="entry name" value="GntR_C"/>
</dbReference>
<dbReference type="PANTHER" id="PTHR43537:SF5">
    <property type="entry name" value="UXU OPERON TRANSCRIPTIONAL REGULATOR"/>
    <property type="match status" value="1"/>
</dbReference>
<dbReference type="SMART" id="SM00895">
    <property type="entry name" value="FCD"/>
    <property type="match status" value="1"/>
</dbReference>
<organism evidence="5 6">
    <name type="scientific">Marinobacterium lacunae</name>
    <dbReference type="NCBI Taxonomy" id="1232683"/>
    <lineage>
        <taxon>Bacteria</taxon>
        <taxon>Pseudomonadati</taxon>
        <taxon>Pseudomonadota</taxon>
        <taxon>Gammaproteobacteria</taxon>
        <taxon>Oceanospirillales</taxon>
        <taxon>Oceanospirillaceae</taxon>
        <taxon>Marinobacterium</taxon>
    </lineage>
</organism>
<keyword evidence="6" id="KW-1185">Reference proteome</keyword>
<dbReference type="SUPFAM" id="SSF48008">
    <property type="entry name" value="GntR ligand-binding domain-like"/>
    <property type="match status" value="1"/>
</dbReference>
<evidence type="ECO:0000259" key="4">
    <source>
        <dbReference type="PROSITE" id="PS50949"/>
    </source>
</evidence>
<comment type="caution">
    <text evidence="5">The sequence shown here is derived from an EMBL/GenBank/DDBJ whole genome shotgun (WGS) entry which is preliminary data.</text>
</comment>
<sequence length="242" mass="27123">MAEHVFAFEQALRNKTKKEILAGKLLEMIFCGLLRDGDELPSERDLGQLFGVSRETVRGALGVIAAYGLIQVSHGAKTRIRRTEALLARCAELAPELVDLEINNFDLSTVYESRKIVEVAIARRAAANISDAGLSEMKALLAQQRKLFDEPVHFQLADKRFHKIIAEHGSNEILLSYSEELYAYGLNFRRQVMVQPGMIENSYQEHQEIYTALLERDAAAAEAAMLRHLDSVYRTTAAIMGD</sequence>
<dbReference type="InterPro" id="IPR036390">
    <property type="entry name" value="WH_DNA-bd_sf"/>
</dbReference>
<dbReference type="STRING" id="1232683.ADIMK_1700"/>
<evidence type="ECO:0000256" key="1">
    <source>
        <dbReference type="ARBA" id="ARBA00023015"/>
    </source>
</evidence>
<feature type="domain" description="HTH gntR-type" evidence="4">
    <location>
        <begin position="15"/>
        <end position="83"/>
    </location>
</feature>
<evidence type="ECO:0000256" key="3">
    <source>
        <dbReference type="ARBA" id="ARBA00023163"/>
    </source>
</evidence>
<dbReference type="Gene3D" id="1.10.10.10">
    <property type="entry name" value="Winged helix-like DNA-binding domain superfamily/Winged helix DNA-binding domain"/>
    <property type="match status" value="1"/>
</dbReference>
<gene>
    <name evidence="5" type="ORF">ADIMK_1700</name>
</gene>
<dbReference type="GO" id="GO:0003700">
    <property type="term" value="F:DNA-binding transcription factor activity"/>
    <property type="evidence" value="ECO:0007669"/>
    <property type="project" value="InterPro"/>
</dbReference>
<dbReference type="Gene3D" id="1.20.120.530">
    <property type="entry name" value="GntR ligand-binding domain-like"/>
    <property type="match status" value="1"/>
</dbReference>
<dbReference type="Proteomes" id="UP000028252">
    <property type="component" value="Unassembled WGS sequence"/>
</dbReference>
<dbReference type="PROSITE" id="PS50949">
    <property type="entry name" value="HTH_GNTR"/>
    <property type="match status" value="1"/>
</dbReference>
<keyword evidence="2" id="KW-0238">DNA-binding</keyword>
<dbReference type="SMART" id="SM00345">
    <property type="entry name" value="HTH_GNTR"/>
    <property type="match status" value="1"/>
</dbReference>
<dbReference type="PATRIC" id="fig|1232683.4.peg.1674"/>
<dbReference type="GO" id="GO:0003677">
    <property type="term" value="F:DNA binding"/>
    <property type="evidence" value="ECO:0007669"/>
    <property type="project" value="UniProtKB-KW"/>
</dbReference>
<evidence type="ECO:0000313" key="5">
    <source>
        <dbReference type="EMBL" id="KEA63965.1"/>
    </source>
</evidence>
<protein>
    <submittedName>
        <fullName evidence="5">Transcriptional regulator, GntR family</fullName>
    </submittedName>
</protein>
<dbReference type="OrthoDB" id="1040417at2"/>
<dbReference type="Pfam" id="PF00392">
    <property type="entry name" value="GntR"/>
    <property type="match status" value="1"/>
</dbReference>
<name>A0A081FZL0_9GAMM</name>
<evidence type="ECO:0000313" key="6">
    <source>
        <dbReference type="Proteomes" id="UP000028252"/>
    </source>
</evidence>
<reference evidence="5 6" key="1">
    <citation type="submission" date="2014-04" db="EMBL/GenBank/DDBJ databases">
        <title>Marinobacterium kochiensis sp. nov., isolated from sediment sample collected from Kochi backwaters in Kerala, India.</title>
        <authorList>
            <person name="Singh A."/>
            <person name="Pinnaka A.K."/>
        </authorList>
    </citation>
    <scope>NUCLEOTIDE SEQUENCE [LARGE SCALE GENOMIC DNA]</scope>
    <source>
        <strain evidence="5 6">AK27</strain>
    </source>
</reference>
<dbReference type="EMBL" id="JMQN01000021">
    <property type="protein sequence ID" value="KEA63965.1"/>
    <property type="molecule type" value="Genomic_DNA"/>
</dbReference>
<dbReference type="AlphaFoldDB" id="A0A081FZL0"/>
<dbReference type="SUPFAM" id="SSF46785">
    <property type="entry name" value="Winged helix' DNA-binding domain"/>
    <property type="match status" value="1"/>
</dbReference>
<dbReference type="RefSeq" id="WP_036186703.1">
    <property type="nucleotide sequence ID" value="NZ_JMQN01000021.1"/>
</dbReference>
<dbReference type="Pfam" id="PF07729">
    <property type="entry name" value="FCD"/>
    <property type="match status" value="1"/>
</dbReference>
<dbReference type="InterPro" id="IPR036388">
    <property type="entry name" value="WH-like_DNA-bd_sf"/>
</dbReference>
<keyword evidence="1" id="KW-0805">Transcription regulation</keyword>
<dbReference type="InterPro" id="IPR008920">
    <property type="entry name" value="TF_FadR/GntR_C"/>
</dbReference>
<proteinExistence type="predicted"/>
<dbReference type="PRINTS" id="PR00035">
    <property type="entry name" value="HTHGNTR"/>
</dbReference>
<dbReference type="PANTHER" id="PTHR43537">
    <property type="entry name" value="TRANSCRIPTIONAL REGULATOR, GNTR FAMILY"/>
    <property type="match status" value="1"/>
</dbReference>
<dbReference type="eggNOG" id="COG2186">
    <property type="taxonomic scope" value="Bacteria"/>
</dbReference>
<keyword evidence="3" id="KW-0804">Transcription</keyword>
<accession>A0A081FZL0</accession>
<dbReference type="InterPro" id="IPR000524">
    <property type="entry name" value="Tscrpt_reg_HTH_GntR"/>
</dbReference>
<dbReference type="CDD" id="cd07377">
    <property type="entry name" value="WHTH_GntR"/>
    <property type="match status" value="1"/>
</dbReference>
<evidence type="ECO:0000256" key="2">
    <source>
        <dbReference type="ARBA" id="ARBA00023125"/>
    </source>
</evidence>